<proteinExistence type="predicted"/>
<dbReference type="Gene3D" id="2.40.50.140">
    <property type="entry name" value="Nucleic acid-binding proteins"/>
    <property type="match status" value="1"/>
</dbReference>
<dbReference type="NCBIfam" id="TIGR00499">
    <property type="entry name" value="lysS_bact"/>
    <property type="match status" value="1"/>
</dbReference>
<dbReference type="InterPro" id="IPR006195">
    <property type="entry name" value="aa-tRNA-synth_II"/>
</dbReference>
<dbReference type="PRINTS" id="PR00982">
    <property type="entry name" value="TRNASYNTHLYS"/>
</dbReference>
<sequence length="555" mass="61592">MLLVRHRPLLQALLLAANKPAVTLGLTSVRHSSSSTATIASADKRPIKSLRESIFASLKLQPYPRYKPIADRPVLSAQQIHERWDDLLGKGEKDESSLIVVQGRIRSKREASKKLVFYDIEQEGGRHIIQAVVSQKRCSEQPASDISFTDSNRILLAGDLVRITGFIGKTGLGETSVFASRNPELLAPCLHTIPTRSGLLDTQKRFRNRHLDLLVNPHARNALETRAHVLRYLRKFLDLQGFTEVETPVLSASVGGAAARPFATSSVALGLETPLFLRIAPELYLKQLVVGGIDRVYELGKQFRNEGIDADHNPEFTTCEFYQAYATLDDLIKTTEDILRGMCYEVTGSTTVKVIADDGKSIVDIDFDAPFRRIHVTDTLYEQIPELPLDLDSAEALPALLDIISKRGIAAPRPHTVPRLLDRLISHIIEPQCQQPTFLIGHPAIMSPLSKETGDLRRTAARLELFVNCKELVNAYEELNDPNEQRRKFAAQARERNDQGDDEVPAPDAAFCDALEFGLPPTGGWGMGVDRVVALLAGMRHLRETVSFALLKPSK</sequence>
<dbReference type="AlphaFoldDB" id="A0A9W7XKB2"/>
<evidence type="ECO:0000313" key="9">
    <source>
        <dbReference type="Proteomes" id="UP001145021"/>
    </source>
</evidence>
<feature type="domain" description="Aminoacyl-transfer RNA synthetases class-II family profile" evidence="7">
    <location>
        <begin position="229"/>
        <end position="553"/>
    </location>
</feature>
<keyword evidence="4" id="KW-0067">ATP-binding</keyword>
<protein>
    <recommendedName>
        <fullName evidence="1">lysine--tRNA ligase</fullName>
        <ecNumber evidence="1">6.1.1.6</ecNumber>
    </recommendedName>
    <alternativeName>
        <fullName evidence="6">Lysyl-tRNA synthetase</fullName>
    </alternativeName>
</protein>
<dbReference type="Gene3D" id="3.30.930.10">
    <property type="entry name" value="Bira Bifunctional Protein, Domain 2"/>
    <property type="match status" value="1"/>
</dbReference>
<keyword evidence="5" id="KW-0030">Aminoacyl-tRNA synthetase</keyword>
<keyword evidence="3" id="KW-0547">Nucleotide-binding</keyword>
<dbReference type="Pfam" id="PF00152">
    <property type="entry name" value="tRNA-synt_2"/>
    <property type="match status" value="1"/>
</dbReference>
<dbReference type="InterPro" id="IPR002313">
    <property type="entry name" value="Lys-tRNA-ligase_II"/>
</dbReference>
<accession>A0A9W7XKB2</accession>
<evidence type="ECO:0000256" key="5">
    <source>
        <dbReference type="ARBA" id="ARBA00023146"/>
    </source>
</evidence>
<dbReference type="GO" id="GO:0004824">
    <property type="term" value="F:lysine-tRNA ligase activity"/>
    <property type="evidence" value="ECO:0007669"/>
    <property type="project" value="UniProtKB-EC"/>
</dbReference>
<reference evidence="8" key="1">
    <citation type="submission" date="2022-07" db="EMBL/GenBank/DDBJ databases">
        <title>Phylogenomic reconstructions and comparative analyses of Kickxellomycotina fungi.</title>
        <authorList>
            <person name="Reynolds N.K."/>
            <person name="Stajich J.E."/>
            <person name="Barry K."/>
            <person name="Grigoriev I.V."/>
            <person name="Crous P."/>
            <person name="Smith M.E."/>
        </authorList>
    </citation>
    <scope>NUCLEOTIDE SEQUENCE</scope>
    <source>
        <strain evidence="8">NBRC 105413</strain>
    </source>
</reference>
<evidence type="ECO:0000256" key="6">
    <source>
        <dbReference type="ARBA" id="ARBA00030563"/>
    </source>
</evidence>
<dbReference type="PROSITE" id="PS50862">
    <property type="entry name" value="AA_TRNA_LIGASE_II"/>
    <property type="match status" value="1"/>
</dbReference>
<gene>
    <name evidence="8" type="ORF">LPJ64_003139</name>
</gene>
<dbReference type="GO" id="GO:0006430">
    <property type="term" value="P:lysyl-tRNA aminoacylation"/>
    <property type="evidence" value="ECO:0007669"/>
    <property type="project" value="InterPro"/>
</dbReference>
<dbReference type="GO" id="GO:0000049">
    <property type="term" value="F:tRNA binding"/>
    <property type="evidence" value="ECO:0007669"/>
    <property type="project" value="TreeGrafter"/>
</dbReference>
<dbReference type="PANTHER" id="PTHR42918">
    <property type="entry name" value="LYSYL-TRNA SYNTHETASE"/>
    <property type="match status" value="1"/>
</dbReference>
<evidence type="ECO:0000313" key="8">
    <source>
        <dbReference type="EMBL" id="KAJ1645269.1"/>
    </source>
</evidence>
<dbReference type="PANTHER" id="PTHR42918:SF5">
    <property type="entry name" value="LYSINE--TRNA LIGASE, MITOCHONDRIAL"/>
    <property type="match status" value="1"/>
</dbReference>
<evidence type="ECO:0000256" key="3">
    <source>
        <dbReference type="ARBA" id="ARBA00022741"/>
    </source>
</evidence>
<dbReference type="Proteomes" id="UP001145021">
    <property type="component" value="Unassembled WGS sequence"/>
</dbReference>
<dbReference type="InterPro" id="IPR004364">
    <property type="entry name" value="Aa-tRNA-synt_II"/>
</dbReference>
<dbReference type="InterPro" id="IPR045864">
    <property type="entry name" value="aa-tRNA-synth_II/BPL/LPL"/>
</dbReference>
<dbReference type="InterPro" id="IPR018149">
    <property type="entry name" value="Lys-tRNA-synth_II_C"/>
</dbReference>
<dbReference type="EC" id="6.1.1.6" evidence="1"/>
<evidence type="ECO:0000256" key="4">
    <source>
        <dbReference type="ARBA" id="ARBA00022840"/>
    </source>
</evidence>
<dbReference type="SUPFAM" id="SSF55681">
    <property type="entry name" value="Class II aaRS and biotin synthetases"/>
    <property type="match status" value="1"/>
</dbReference>
<dbReference type="GO" id="GO:0005829">
    <property type="term" value="C:cytosol"/>
    <property type="evidence" value="ECO:0007669"/>
    <property type="project" value="TreeGrafter"/>
</dbReference>
<dbReference type="CDD" id="cd04322">
    <property type="entry name" value="LysRS_N"/>
    <property type="match status" value="1"/>
</dbReference>
<keyword evidence="9" id="KW-1185">Reference proteome</keyword>
<dbReference type="InterPro" id="IPR044136">
    <property type="entry name" value="Lys-tRNA-ligase_II_N"/>
</dbReference>
<organism evidence="8 9">
    <name type="scientific">Coemansia asiatica</name>
    <dbReference type="NCBI Taxonomy" id="1052880"/>
    <lineage>
        <taxon>Eukaryota</taxon>
        <taxon>Fungi</taxon>
        <taxon>Fungi incertae sedis</taxon>
        <taxon>Zoopagomycota</taxon>
        <taxon>Kickxellomycotina</taxon>
        <taxon>Kickxellomycetes</taxon>
        <taxon>Kickxellales</taxon>
        <taxon>Kickxellaceae</taxon>
        <taxon>Coemansia</taxon>
    </lineage>
</organism>
<dbReference type="SUPFAM" id="SSF50249">
    <property type="entry name" value="Nucleic acid-binding proteins"/>
    <property type="match status" value="1"/>
</dbReference>
<dbReference type="EMBL" id="JANBOH010000115">
    <property type="protein sequence ID" value="KAJ1645269.1"/>
    <property type="molecule type" value="Genomic_DNA"/>
</dbReference>
<keyword evidence="2" id="KW-0436">Ligase</keyword>
<dbReference type="GO" id="GO:0005524">
    <property type="term" value="F:ATP binding"/>
    <property type="evidence" value="ECO:0007669"/>
    <property type="project" value="UniProtKB-KW"/>
</dbReference>
<evidence type="ECO:0000259" key="7">
    <source>
        <dbReference type="PROSITE" id="PS50862"/>
    </source>
</evidence>
<name>A0A9W7XKB2_9FUNG</name>
<evidence type="ECO:0000256" key="1">
    <source>
        <dbReference type="ARBA" id="ARBA00013166"/>
    </source>
</evidence>
<comment type="caution">
    <text evidence="8">The sequence shown here is derived from an EMBL/GenBank/DDBJ whole genome shotgun (WGS) entry which is preliminary data.</text>
</comment>
<evidence type="ECO:0000256" key="2">
    <source>
        <dbReference type="ARBA" id="ARBA00022598"/>
    </source>
</evidence>
<dbReference type="InterPro" id="IPR012340">
    <property type="entry name" value="NA-bd_OB-fold"/>
</dbReference>